<gene>
    <name evidence="2" type="ORF">BG20_I0951</name>
</gene>
<protein>
    <recommendedName>
        <fullName evidence="1">ChsH2 rubredoxin-like zinc ribbon domain-containing protein</fullName>
    </recommendedName>
</protein>
<dbReference type="Gene3D" id="6.10.30.10">
    <property type="match status" value="1"/>
</dbReference>
<comment type="caution">
    <text evidence="2">The sequence shown here is derived from an EMBL/GenBank/DDBJ whole genome shotgun (WGS) entry which is preliminary data.</text>
</comment>
<keyword evidence="3" id="KW-1185">Reference proteome</keyword>
<feature type="domain" description="ChsH2 rubredoxin-like zinc ribbon" evidence="1">
    <location>
        <begin position="7"/>
        <end position="35"/>
    </location>
</feature>
<dbReference type="InterPro" id="IPR012340">
    <property type="entry name" value="NA-bd_OB-fold"/>
</dbReference>
<evidence type="ECO:0000313" key="3">
    <source>
        <dbReference type="Proteomes" id="UP000014065"/>
    </source>
</evidence>
<evidence type="ECO:0000259" key="1">
    <source>
        <dbReference type="Pfam" id="PF12172"/>
    </source>
</evidence>
<sequence length="105" mass="12073">MNFESELKKGIFMISECTHCNETVWPPSEYCNRCFKEVSWGKSPSEGKIMEFSRQNKNYFCLVEIKKGVRIIGSISSGTPNIGQNIRLDRCGIKDGNYFFEMSLI</sequence>
<dbReference type="RefSeq" id="WP_010194675.1">
    <property type="nucleotide sequence ID" value="NZ_AHJG01000281.1"/>
</dbReference>
<proteinExistence type="predicted"/>
<organism evidence="2 3">
    <name type="scientific">Candidatus Nitrosarchaeum limnium BG20</name>
    <dbReference type="NCBI Taxonomy" id="859192"/>
    <lineage>
        <taxon>Archaea</taxon>
        <taxon>Nitrososphaerota</taxon>
        <taxon>Nitrososphaeria</taxon>
        <taxon>Nitrosopumilales</taxon>
        <taxon>Nitrosopumilaceae</taxon>
        <taxon>Nitrosarchaeum</taxon>
    </lineage>
</organism>
<accession>S2E171</accession>
<dbReference type="AlphaFoldDB" id="S2E171"/>
<dbReference type="OrthoDB" id="9573at2157"/>
<reference evidence="2 3" key="1">
    <citation type="journal article" date="2012" name="J. Bacteriol.">
        <title>Genome Sequence of "Candidatus Nitrosoarchaeum limnia" BG20, a Low-Salinity Ammonia-Oxidizing Archaeon from the San Francisco Bay Estuary.</title>
        <authorList>
            <person name="Mosier A.C."/>
            <person name="Allen E.E."/>
            <person name="Kim M."/>
            <person name="Ferriera S."/>
            <person name="Francis C.A."/>
        </authorList>
    </citation>
    <scope>NUCLEOTIDE SEQUENCE [LARGE SCALE GENOMIC DNA]</scope>
    <source>
        <strain evidence="2 3">BG20</strain>
    </source>
</reference>
<name>S2E171_9ARCH</name>
<dbReference type="SUPFAM" id="SSF50249">
    <property type="entry name" value="Nucleic acid-binding proteins"/>
    <property type="match status" value="1"/>
</dbReference>
<dbReference type="InterPro" id="IPR022002">
    <property type="entry name" value="ChsH2_Znr"/>
</dbReference>
<dbReference type="Pfam" id="PF12172">
    <property type="entry name" value="zf-ChsH2"/>
    <property type="match status" value="1"/>
</dbReference>
<dbReference type="EMBL" id="AHJG01000281">
    <property type="protein sequence ID" value="EPA04648.1"/>
    <property type="molecule type" value="Genomic_DNA"/>
</dbReference>
<evidence type="ECO:0000313" key="2">
    <source>
        <dbReference type="EMBL" id="EPA04648.1"/>
    </source>
</evidence>
<dbReference type="Proteomes" id="UP000014065">
    <property type="component" value="Unassembled WGS sequence"/>
</dbReference>